<dbReference type="RefSeq" id="WP_188954416.1">
    <property type="nucleotide sequence ID" value="NZ_BMIB01000003.1"/>
</dbReference>
<dbReference type="Pfam" id="PF02518">
    <property type="entry name" value="HATPase_c"/>
    <property type="match status" value="1"/>
</dbReference>
<dbReference type="InterPro" id="IPR004358">
    <property type="entry name" value="Sig_transdc_His_kin-like_C"/>
</dbReference>
<dbReference type="FunFam" id="3.30.450.20:FF:000099">
    <property type="entry name" value="Sensory box sensor histidine kinase"/>
    <property type="match status" value="1"/>
</dbReference>
<dbReference type="PRINTS" id="PR00344">
    <property type="entry name" value="BCTRLSENSOR"/>
</dbReference>
<dbReference type="SUPFAM" id="SSF47384">
    <property type="entry name" value="Homodimeric domain of signal transducing histidine kinase"/>
    <property type="match status" value="1"/>
</dbReference>
<dbReference type="Gene3D" id="1.10.287.130">
    <property type="match status" value="1"/>
</dbReference>
<keyword evidence="3" id="KW-0597">Phosphoprotein</keyword>
<dbReference type="InterPro" id="IPR035965">
    <property type="entry name" value="PAS-like_dom_sf"/>
</dbReference>
<dbReference type="Proteomes" id="UP000627292">
    <property type="component" value="Unassembled WGS sequence"/>
</dbReference>
<dbReference type="PROSITE" id="PS50112">
    <property type="entry name" value="PAS"/>
    <property type="match status" value="2"/>
</dbReference>
<feature type="domain" description="PAC" evidence="8">
    <location>
        <begin position="67"/>
        <end position="118"/>
    </location>
</feature>
<protein>
    <recommendedName>
        <fullName evidence="2">histidine kinase</fullName>
        <ecNumber evidence="2">2.7.13.3</ecNumber>
    </recommendedName>
</protein>
<evidence type="ECO:0000256" key="2">
    <source>
        <dbReference type="ARBA" id="ARBA00012438"/>
    </source>
</evidence>
<dbReference type="NCBIfam" id="TIGR00229">
    <property type="entry name" value="sensory_box"/>
    <property type="match status" value="2"/>
</dbReference>
<evidence type="ECO:0000259" key="6">
    <source>
        <dbReference type="PROSITE" id="PS50109"/>
    </source>
</evidence>
<evidence type="ECO:0000256" key="3">
    <source>
        <dbReference type="ARBA" id="ARBA00022553"/>
    </source>
</evidence>
<feature type="domain" description="PAS" evidence="7">
    <location>
        <begin position="238"/>
        <end position="309"/>
    </location>
</feature>
<dbReference type="AlphaFoldDB" id="A0A917MX76"/>
<reference evidence="9" key="1">
    <citation type="journal article" date="2014" name="Int. J. Syst. Evol. Microbiol.">
        <title>Complete genome sequence of Corynebacterium casei LMG S-19264T (=DSM 44701T), isolated from a smear-ripened cheese.</title>
        <authorList>
            <consortium name="US DOE Joint Genome Institute (JGI-PGF)"/>
            <person name="Walter F."/>
            <person name="Albersmeier A."/>
            <person name="Kalinowski J."/>
            <person name="Ruckert C."/>
        </authorList>
    </citation>
    <scope>NUCLEOTIDE SEQUENCE</scope>
    <source>
        <strain evidence="9">CGMCC 1.15290</strain>
    </source>
</reference>
<dbReference type="InterPro" id="IPR000014">
    <property type="entry name" value="PAS"/>
</dbReference>
<dbReference type="SMART" id="SM00387">
    <property type="entry name" value="HATPase_c"/>
    <property type="match status" value="1"/>
</dbReference>
<comment type="caution">
    <text evidence="9">The sequence shown here is derived from an EMBL/GenBank/DDBJ whole genome shotgun (WGS) entry which is preliminary data.</text>
</comment>
<dbReference type="PROSITE" id="PS50109">
    <property type="entry name" value="HIS_KIN"/>
    <property type="match status" value="1"/>
</dbReference>
<dbReference type="InterPro" id="IPR052162">
    <property type="entry name" value="Sensor_kinase/Photoreceptor"/>
</dbReference>
<dbReference type="EMBL" id="BMIB01000003">
    <property type="protein sequence ID" value="GGH73030.1"/>
    <property type="molecule type" value="Genomic_DNA"/>
</dbReference>
<dbReference type="SMART" id="SM00086">
    <property type="entry name" value="PAC"/>
    <property type="match status" value="3"/>
</dbReference>
<dbReference type="InterPro" id="IPR001610">
    <property type="entry name" value="PAC"/>
</dbReference>
<dbReference type="InterPro" id="IPR036097">
    <property type="entry name" value="HisK_dim/P_sf"/>
</dbReference>
<gene>
    <name evidence="9" type="ORF">GCM10011379_34090</name>
</gene>
<evidence type="ECO:0000256" key="5">
    <source>
        <dbReference type="ARBA" id="ARBA00022777"/>
    </source>
</evidence>
<evidence type="ECO:0000256" key="1">
    <source>
        <dbReference type="ARBA" id="ARBA00000085"/>
    </source>
</evidence>
<reference evidence="9" key="2">
    <citation type="submission" date="2020-09" db="EMBL/GenBank/DDBJ databases">
        <authorList>
            <person name="Sun Q."/>
            <person name="Zhou Y."/>
        </authorList>
    </citation>
    <scope>NUCLEOTIDE SEQUENCE</scope>
    <source>
        <strain evidence="9">CGMCC 1.15290</strain>
    </source>
</reference>
<keyword evidence="10" id="KW-1185">Reference proteome</keyword>
<dbReference type="SUPFAM" id="SSF55874">
    <property type="entry name" value="ATPase domain of HSP90 chaperone/DNA topoisomerase II/histidine kinase"/>
    <property type="match status" value="1"/>
</dbReference>
<feature type="domain" description="PAS" evidence="7">
    <location>
        <begin position="119"/>
        <end position="189"/>
    </location>
</feature>
<dbReference type="PANTHER" id="PTHR43304">
    <property type="entry name" value="PHYTOCHROME-LIKE PROTEIN CPH1"/>
    <property type="match status" value="1"/>
</dbReference>
<accession>A0A917MX76</accession>
<dbReference type="Gene3D" id="3.30.450.20">
    <property type="entry name" value="PAS domain"/>
    <property type="match status" value="3"/>
</dbReference>
<dbReference type="SMART" id="SM00388">
    <property type="entry name" value="HisKA"/>
    <property type="match status" value="1"/>
</dbReference>
<organism evidence="9 10">
    <name type="scientific">Filimonas zeae</name>
    <dbReference type="NCBI Taxonomy" id="1737353"/>
    <lineage>
        <taxon>Bacteria</taxon>
        <taxon>Pseudomonadati</taxon>
        <taxon>Bacteroidota</taxon>
        <taxon>Chitinophagia</taxon>
        <taxon>Chitinophagales</taxon>
        <taxon>Chitinophagaceae</taxon>
        <taxon>Filimonas</taxon>
    </lineage>
</organism>
<dbReference type="InterPro" id="IPR013656">
    <property type="entry name" value="PAS_4"/>
</dbReference>
<evidence type="ECO:0000256" key="4">
    <source>
        <dbReference type="ARBA" id="ARBA00022679"/>
    </source>
</evidence>
<sequence length="619" mass="69850">MMDLSPECVKIVSGSGYVQYINRAGLKFLEADSTEGIIGALVYDFIATDYVELWKRNHTAVCAGEARTWDYKVTGRKGTVRHLETYAAPLVLPDGTYLQIAVTKDITEQKMAEASARESELKFRTLANTIQNLAWMADANGWVYWYNDRWTEYTGLTAKDMQGWGWQKVHHPDYLEYATRFVEKAWKTNEPFEIIHPLRGKDGSYRWFVSRATPICNGKGEIEQWMGTLTDIDDQKRGEERFRALADTAPLWIWLTDKSSQVDYANKAMLTWLGFEHFSAIDRHLWQTHVHTHDLAKLTHTVQTAYENKAPYKIECRLLNRNTGLYEWFLFTAEPRMINGTFDGFVGTAHNIDTQKRSVEVLEARVQLRTSELNNANAALHRSNQELGQFAHTVSHDLKEPLRKVGIYAGMLRGDLQQAAYNRADQHLEKIDRAVKRMNNLIDGVLSYSSFTAEVYEHEPVNLNTTLTEVVDDLEVALANKQGTIHCKDTLPVVHGAPVLLYQLFYNIVGNAIKFSRTGVPPQITISTSVLSATDITERNLITGKLYNAICIKDNGIGFSSADATKIFGLYTRLRSRDEYEGTGLGLALCARIAARHGGMVEAEGIPGEGAQIKIILPV</sequence>
<dbReference type="CDD" id="cd00082">
    <property type="entry name" value="HisKA"/>
    <property type="match status" value="1"/>
</dbReference>
<dbReference type="InterPro" id="IPR005467">
    <property type="entry name" value="His_kinase_dom"/>
</dbReference>
<dbReference type="InterPro" id="IPR036890">
    <property type="entry name" value="HATPase_C_sf"/>
</dbReference>
<proteinExistence type="predicted"/>
<dbReference type="PANTHER" id="PTHR43304:SF1">
    <property type="entry name" value="PAC DOMAIN-CONTAINING PROTEIN"/>
    <property type="match status" value="1"/>
</dbReference>
<dbReference type="InterPro" id="IPR003661">
    <property type="entry name" value="HisK_dim/P_dom"/>
</dbReference>
<evidence type="ECO:0000259" key="7">
    <source>
        <dbReference type="PROSITE" id="PS50112"/>
    </source>
</evidence>
<keyword evidence="4" id="KW-0808">Transferase</keyword>
<dbReference type="Gene3D" id="3.30.565.10">
    <property type="entry name" value="Histidine kinase-like ATPase, C-terminal domain"/>
    <property type="match status" value="1"/>
</dbReference>
<dbReference type="PROSITE" id="PS50113">
    <property type="entry name" value="PAC"/>
    <property type="match status" value="2"/>
</dbReference>
<dbReference type="CDD" id="cd00130">
    <property type="entry name" value="PAS"/>
    <property type="match status" value="2"/>
</dbReference>
<evidence type="ECO:0000313" key="10">
    <source>
        <dbReference type="Proteomes" id="UP000627292"/>
    </source>
</evidence>
<name>A0A917MX76_9BACT</name>
<evidence type="ECO:0000313" key="9">
    <source>
        <dbReference type="EMBL" id="GGH73030.1"/>
    </source>
</evidence>
<dbReference type="EC" id="2.7.13.3" evidence="2"/>
<dbReference type="GO" id="GO:0000155">
    <property type="term" value="F:phosphorelay sensor kinase activity"/>
    <property type="evidence" value="ECO:0007669"/>
    <property type="project" value="InterPro"/>
</dbReference>
<dbReference type="SUPFAM" id="SSF55785">
    <property type="entry name" value="PYP-like sensor domain (PAS domain)"/>
    <property type="match status" value="3"/>
</dbReference>
<dbReference type="Pfam" id="PF00512">
    <property type="entry name" value="HisKA"/>
    <property type="match status" value="1"/>
</dbReference>
<dbReference type="InterPro" id="IPR000700">
    <property type="entry name" value="PAS-assoc_C"/>
</dbReference>
<dbReference type="InterPro" id="IPR013655">
    <property type="entry name" value="PAS_fold_3"/>
</dbReference>
<dbReference type="Pfam" id="PF08447">
    <property type="entry name" value="PAS_3"/>
    <property type="match status" value="2"/>
</dbReference>
<feature type="domain" description="Histidine kinase" evidence="6">
    <location>
        <begin position="393"/>
        <end position="619"/>
    </location>
</feature>
<dbReference type="SMART" id="SM00091">
    <property type="entry name" value="PAS"/>
    <property type="match status" value="2"/>
</dbReference>
<evidence type="ECO:0000259" key="8">
    <source>
        <dbReference type="PROSITE" id="PS50113"/>
    </source>
</evidence>
<comment type="catalytic activity">
    <reaction evidence="1">
        <text>ATP + protein L-histidine = ADP + protein N-phospho-L-histidine.</text>
        <dbReference type="EC" id="2.7.13.3"/>
    </reaction>
</comment>
<dbReference type="Pfam" id="PF08448">
    <property type="entry name" value="PAS_4"/>
    <property type="match status" value="1"/>
</dbReference>
<feature type="domain" description="PAC" evidence="8">
    <location>
        <begin position="188"/>
        <end position="244"/>
    </location>
</feature>
<dbReference type="InterPro" id="IPR003594">
    <property type="entry name" value="HATPase_dom"/>
</dbReference>
<keyword evidence="5" id="KW-0418">Kinase</keyword>